<dbReference type="EMBL" id="HBGK01008005">
    <property type="protein sequence ID" value="CAD9275223.1"/>
    <property type="molecule type" value="Transcribed_RNA"/>
</dbReference>
<proteinExistence type="predicted"/>
<sequence>MMRKVPPQEDIEESSLPSLDIVQCKHLAYLSARYAGRYNAGDEQRHNNHASCDREPVLNPFDQARIESQSRLRYGNNPQKQPCSFVHNNKVSSSMMTTKTMIIQPQQPQQRVETRASAYAPILHHLKPQQPNAVWTNHPAAVIPDQVQFMRSCLDNTSWCSEISMESSSSGFPFEQSFNNEELLVQEEPQPEERKGAQPTSSDNHPKLQQCHQEQAMTATLRRRLAFANMDERSQKPLDEEVVAGEMEDGDDDYVAFNTIMRSQRIPTGMNSTYNMGSMVEGGCSSGADHENDEPLLHYQSPSARYRFIDSSQARGRCSGHHHRRSSSSGSRYMKPLADGCAAIGESFNTGQATVEESTEATEALSEHMSDTELTDGNFEAAAILLVRRLNIATTSGHTLV</sequence>
<reference evidence="2" key="1">
    <citation type="submission" date="2021-01" db="EMBL/GenBank/DDBJ databases">
        <authorList>
            <person name="Corre E."/>
            <person name="Pelletier E."/>
            <person name="Niang G."/>
            <person name="Scheremetjew M."/>
            <person name="Finn R."/>
            <person name="Kale V."/>
            <person name="Holt S."/>
            <person name="Cochrane G."/>
            <person name="Meng A."/>
            <person name="Brown T."/>
            <person name="Cohen L."/>
        </authorList>
    </citation>
    <scope>NUCLEOTIDE SEQUENCE</scope>
    <source>
        <strain evidence="2">CCMP 410</strain>
    </source>
</reference>
<gene>
    <name evidence="2" type="ORF">GOCE00092_LOCUS4131</name>
</gene>
<feature type="region of interest" description="Disordered" evidence="1">
    <location>
        <begin position="187"/>
        <end position="210"/>
    </location>
</feature>
<evidence type="ECO:0000313" key="2">
    <source>
        <dbReference type="EMBL" id="CAD9275223.1"/>
    </source>
</evidence>
<accession>A0A7S1US31</accession>
<name>A0A7S1US31_9STRA</name>
<evidence type="ECO:0000256" key="1">
    <source>
        <dbReference type="SAM" id="MobiDB-lite"/>
    </source>
</evidence>
<protein>
    <submittedName>
        <fullName evidence="2">Uncharacterized protein</fullName>
    </submittedName>
</protein>
<dbReference type="AlphaFoldDB" id="A0A7S1US31"/>
<organism evidence="2">
    <name type="scientific">Grammatophora oceanica</name>
    <dbReference type="NCBI Taxonomy" id="210454"/>
    <lineage>
        <taxon>Eukaryota</taxon>
        <taxon>Sar</taxon>
        <taxon>Stramenopiles</taxon>
        <taxon>Ochrophyta</taxon>
        <taxon>Bacillariophyta</taxon>
        <taxon>Fragilariophyceae</taxon>
        <taxon>Fragilariophycidae</taxon>
        <taxon>Rhabdonematales</taxon>
        <taxon>Grammatophoraceae</taxon>
        <taxon>Grammatophora</taxon>
    </lineage>
</organism>